<dbReference type="Proteomes" id="UP001445076">
    <property type="component" value="Unassembled WGS sequence"/>
</dbReference>
<gene>
    <name evidence="2" type="ORF">OTU49_016189</name>
</gene>
<feature type="compositionally biased region" description="Low complexity" evidence="1">
    <location>
        <begin position="1785"/>
        <end position="1794"/>
    </location>
</feature>
<feature type="region of interest" description="Disordered" evidence="1">
    <location>
        <begin position="1830"/>
        <end position="1862"/>
    </location>
</feature>
<feature type="compositionally biased region" description="Basic and acidic residues" evidence="1">
    <location>
        <begin position="104"/>
        <end position="114"/>
    </location>
</feature>
<feature type="region of interest" description="Disordered" evidence="1">
    <location>
        <begin position="1720"/>
        <end position="1740"/>
    </location>
</feature>
<feature type="compositionally biased region" description="Polar residues" evidence="1">
    <location>
        <begin position="147"/>
        <end position="156"/>
    </location>
</feature>
<feature type="region of interest" description="Disordered" evidence="1">
    <location>
        <begin position="1094"/>
        <end position="1142"/>
    </location>
</feature>
<feature type="region of interest" description="Disordered" evidence="1">
    <location>
        <begin position="1180"/>
        <end position="1252"/>
    </location>
</feature>
<feature type="compositionally biased region" description="Basic and acidic residues" evidence="1">
    <location>
        <begin position="1888"/>
        <end position="1912"/>
    </location>
</feature>
<protein>
    <submittedName>
        <fullName evidence="2">Uncharacterized protein</fullName>
    </submittedName>
</protein>
<feature type="region of interest" description="Disordered" evidence="1">
    <location>
        <begin position="1659"/>
        <end position="1680"/>
    </location>
</feature>
<feature type="compositionally biased region" description="Basic and acidic residues" evidence="1">
    <location>
        <begin position="662"/>
        <end position="683"/>
    </location>
</feature>
<reference evidence="2 3" key="1">
    <citation type="journal article" date="2024" name="BMC Genomics">
        <title>Genome assembly of redclaw crayfish (Cherax quadricarinatus) provides insights into its immune adaptation and hypoxia tolerance.</title>
        <authorList>
            <person name="Liu Z."/>
            <person name="Zheng J."/>
            <person name="Li H."/>
            <person name="Fang K."/>
            <person name="Wang S."/>
            <person name="He J."/>
            <person name="Zhou D."/>
            <person name="Weng S."/>
            <person name="Chi M."/>
            <person name="Gu Z."/>
            <person name="He J."/>
            <person name="Li F."/>
            <person name="Wang M."/>
        </authorList>
    </citation>
    <scope>NUCLEOTIDE SEQUENCE [LARGE SCALE GENOMIC DNA]</scope>
    <source>
        <strain evidence="2">ZL_2023a</strain>
    </source>
</reference>
<feature type="compositionally biased region" description="Polar residues" evidence="1">
    <location>
        <begin position="832"/>
        <end position="865"/>
    </location>
</feature>
<feature type="compositionally biased region" description="Polar residues" evidence="1">
    <location>
        <begin position="699"/>
        <end position="711"/>
    </location>
</feature>
<organism evidence="2 3">
    <name type="scientific">Cherax quadricarinatus</name>
    <name type="common">Australian red claw crayfish</name>
    <dbReference type="NCBI Taxonomy" id="27406"/>
    <lineage>
        <taxon>Eukaryota</taxon>
        <taxon>Metazoa</taxon>
        <taxon>Ecdysozoa</taxon>
        <taxon>Arthropoda</taxon>
        <taxon>Crustacea</taxon>
        <taxon>Multicrustacea</taxon>
        <taxon>Malacostraca</taxon>
        <taxon>Eumalacostraca</taxon>
        <taxon>Eucarida</taxon>
        <taxon>Decapoda</taxon>
        <taxon>Pleocyemata</taxon>
        <taxon>Astacidea</taxon>
        <taxon>Parastacoidea</taxon>
        <taxon>Parastacidae</taxon>
        <taxon>Cherax</taxon>
    </lineage>
</organism>
<feature type="region of interest" description="Disordered" evidence="1">
    <location>
        <begin position="131"/>
        <end position="172"/>
    </location>
</feature>
<feature type="compositionally biased region" description="Low complexity" evidence="1">
    <location>
        <begin position="2047"/>
        <end position="2056"/>
    </location>
</feature>
<feature type="region of interest" description="Disordered" evidence="1">
    <location>
        <begin position="104"/>
        <end position="123"/>
    </location>
</feature>
<evidence type="ECO:0000256" key="1">
    <source>
        <dbReference type="SAM" id="MobiDB-lite"/>
    </source>
</evidence>
<feature type="region of interest" description="Disordered" evidence="1">
    <location>
        <begin position="2039"/>
        <end position="2077"/>
    </location>
</feature>
<name>A0AAW0Y759_CHEQU</name>
<feature type="region of interest" description="Disordered" evidence="1">
    <location>
        <begin position="1443"/>
        <end position="1462"/>
    </location>
</feature>
<proteinExistence type="predicted"/>
<feature type="region of interest" description="Disordered" evidence="1">
    <location>
        <begin position="831"/>
        <end position="875"/>
    </location>
</feature>
<feature type="region of interest" description="Disordered" evidence="1">
    <location>
        <begin position="1"/>
        <end position="24"/>
    </location>
</feature>
<feature type="region of interest" description="Disordered" evidence="1">
    <location>
        <begin position="1888"/>
        <end position="1925"/>
    </location>
</feature>
<feature type="compositionally biased region" description="Polar residues" evidence="1">
    <location>
        <begin position="1728"/>
        <end position="1740"/>
    </location>
</feature>
<comment type="caution">
    <text evidence="2">The sequence shown here is derived from an EMBL/GenBank/DDBJ whole genome shotgun (WGS) entry which is preliminary data.</text>
</comment>
<feature type="compositionally biased region" description="Basic and acidic residues" evidence="1">
    <location>
        <begin position="13"/>
        <end position="24"/>
    </location>
</feature>
<feature type="non-terminal residue" evidence="2">
    <location>
        <position position="2077"/>
    </location>
</feature>
<feature type="region of interest" description="Disordered" evidence="1">
    <location>
        <begin position="1774"/>
        <end position="1816"/>
    </location>
</feature>
<feature type="compositionally biased region" description="Polar residues" evidence="1">
    <location>
        <begin position="1503"/>
        <end position="1519"/>
    </location>
</feature>
<feature type="compositionally biased region" description="Basic and acidic residues" evidence="1">
    <location>
        <begin position="1451"/>
        <end position="1462"/>
    </location>
</feature>
<feature type="region of interest" description="Disordered" evidence="1">
    <location>
        <begin position="1412"/>
        <end position="1434"/>
    </location>
</feature>
<sequence>MSSGDEEIEEEILEHGEDASLSDSKEELFLPPIVGLQTEETSIVSDLLNLGATADKHGDIANTRPLSLEVRGLLNQSLYLESNDDNAENVFDLLKNKNENFQKEKKLGEEEKMEPSTSYNSLSQHIDHLSKSPTFKSHSESDHISSADASPVSSDWSAEDSKTHSTGSNSEYIEDRSVSEVAVSIPKLTIFSFDSAHKVGSLVKQFSLQNDEPNNKTSEAVSRRPSLPVTLSPAISSEVNSFMSLQNGKQSSLLCEENPSSCTSKDCVSGKIGYFNRQERKDYSCNKGPRKSPKKLGKLSPRVKDSLEKIGACLSRGSSVDTELDFEERKILKSKENLTFEKITKNMSKHLPAIQKENTPFHKNKLKDLSQKMKEKNIISQEKMEDLGDIVLTLSQSSSCSSLRKSKQTSSLSENNCSEKEISQIKASSKLAAEDTCDTEEDVEDMPVDKVQNLMGCIEEDGNICLSEDKYLITHSPHSFTEHSSPEFSKSSEMSPDIGEKVSCFSSKRNFSGSIGERISGSLDISLEENRDAVSKEKINFFSAENLCHSAVGNAPSTESSLLDTCDGKNIKLDCKVDDALKVDSSCASLSCQEKERDVLQESECQSQGDFPPSLENESCDELLNLDLNDHSVDELYCEDFSDASEFVLELRSKSPISAITERTEESGQENEKFNSRQERETDLCSGSSGDLLKRTVDDPNSGSECQSVEQNVPNESAIEPLNEKNFPSLPLNIVNNDSSHFTGTSPVQGGSLVQTQDSLLTSNEPVYPHSSQHSTNAVGQYSSKSGTKAKLPLLNSSLIVDKIEKSATPPLSPTIKTPCGPVRTTLHRNSSRSMHNLTSNHGSVCKSQGLKSRSMSVSSDNLDGNSLRAKSLSPGPIPRQKIKCNIESGCQGSLNRRCVSAIALNENDGQVNLKKNRSFSLNKLNRSRSSSMTSLASSKKLDYSQVPSKVRQYIKDVKDKDIRNSTRSLPCTPARKTKPQVTSQAVVSDETLFRELPHFDDDEMPDDIRKIRDQIFGENIDPKKLENILKMLILERKSRHASDATLAALQLHFDNLSARFAEKENEIDRLRFYKDIHINKGYTLLFKAEEDRRINSGRSSHNTTPPNTPSRSHFASPNISGRRSSYQTTPPNTPNIRSLSPNLSHSNLIKATSTPIADPNLSFAYGSSNSYVFQDSIPGDASRNHRSMESKEISSGYLKDEDGSRDFKNDERNKDLSKERNGDLNNEERSRDLMNEERGSNMKKEETNMGIENRVRIRDLESWETSRDFENEQRNRDKKISSSRDEINLQLWMKDAQTVLKRIKEFALLEGSAALQQSERNIIWHSILDQYWRLSYQFPLLTLLASSHEPGILLQDLGLALQATARRFDLDLVARQHQERGEPVKSDLDKTFCTDDDNGKKGHERIVADGYRKFNPDDSGNYETQKGVGEAREELSHDLDNNIQSAPNKAETHSRLSSKVDDIHKEGSMCTVQYSPKKLWKEQFDLPKDVTKILDTKENRTLKNQQHTDTSKASVLSSDVSNEAHQQNLNKVKETSGITPAYDSDPVMMGCPFSSRPITESIKTSPFNIYSPAHSRESLKTVGPLEKVKLWQASLNDPDMPIATYESSNVSPVPSIVSLHSSQSFDPHVDAVTSLTDHQIIDIQTPNKTGTNLMLDHAASGSSRSVRNKKNDYSQPVHSVDCSSLLPSDRLECDLPKCSWRSNSVTPRLPWERTIKVRDLDSGCPGSEQSTRMSHNASLEQPEQLEMSNFHSGLEAISNGKMASATLAEPQICPPEEHANGNRNVNKSNSKSSVHSHHQDKNSNDNAGASPSSELVNMAFPDFGECQGTDLTVTDTDRKNRTLSASRSSNNSSKNKIDKNYGQSELQSAVQKHRHGRPVSASFSLRDDYCRGDKSRNSDINETAVHERDLYSQDTDSVSEPPYINQSMNSRKMIEKGSRVSKERSKDWRNDHDVAALVGKEQIKRSKELLPVEHGLLKQSNSNKYSAKYISGNNSNLSGTSTSSPASSNIYNNISKLKRDLNVIKSQMMNLTSEIFHSKRRKEELSNTSSNNLSSKVKRRQKPIKALDMSVHSEDS</sequence>
<evidence type="ECO:0000313" key="2">
    <source>
        <dbReference type="EMBL" id="KAK8747858.1"/>
    </source>
</evidence>
<dbReference type="EMBL" id="JARKIK010000013">
    <property type="protein sequence ID" value="KAK8747858.1"/>
    <property type="molecule type" value="Genomic_DNA"/>
</dbReference>
<feature type="region of interest" description="Disordered" evidence="1">
    <location>
        <begin position="659"/>
        <end position="711"/>
    </location>
</feature>
<feature type="compositionally biased region" description="Acidic residues" evidence="1">
    <location>
        <begin position="1"/>
        <end position="12"/>
    </location>
</feature>
<evidence type="ECO:0000313" key="3">
    <source>
        <dbReference type="Proteomes" id="UP001445076"/>
    </source>
</evidence>
<feature type="compositionally biased region" description="Polar residues" evidence="1">
    <location>
        <begin position="1097"/>
        <end position="1142"/>
    </location>
</feature>
<feature type="compositionally biased region" description="Basic and acidic residues" evidence="1">
    <location>
        <begin position="1183"/>
        <end position="1252"/>
    </location>
</feature>
<feature type="compositionally biased region" description="Polar residues" evidence="1">
    <location>
        <begin position="1913"/>
        <end position="1925"/>
    </location>
</feature>
<feature type="region of interest" description="Disordered" evidence="1">
    <location>
        <begin position="1498"/>
        <end position="1519"/>
    </location>
</feature>
<accession>A0AAW0Y759</accession>
<feature type="compositionally biased region" description="Low complexity" evidence="1">
    <location>
        <begin position="1845"/>
        <end position="1855"/>
    </location>
</feature>
<keyword evidence="3" id="KW-1185">Reference proteome</keyword>
<feature type="compositionally biased region" description="Polar residues" evidence="1">
    <location>
        <begin position="1805"/>
        <end position="1816"/>
    </location>
</feature>